<dbReference type="AlphaFoldDB" id="A0A1X0C359"/>
<name>A0A1X0C359_MYCCF</name>
<evidence type="ECO:0000313" key="1">
    <source>
        <dbReference type="EMBL" id="BBY43171.1"/>
    </source>
</evidence>
<dbReference type="PROSITE" id="PS51257">
    <property type="entry name" value="PROKAR_LIPOPROTEIN"/>
    <property type="match status" value="1"/>
</dbReference>
<dbReference type="RefSeq" id="WP_067224994.1">
    <property type="nucleotide sequence ID" value="NZ_AP022591.1"/>
</dbReference>
<organism evidence="1 2">
    <name type="scientific">Mycolicibacterium celeriflavum</name>
    <name type="common">Mycobacterium celeriflavum</name>
    <dbReference type="NCBI Taxonomy" id="1249101"/>
    <lineage>
        <taxon>Bacteria</taxon>
        <taxon>Bacillati</taxon>
        <taxon>Actinomycetota</taxon>
        <taxon>Actinomycetes</taxon>
        <taxon>Mycobacteriales</taxon>
        <taxon>Mycobacteriaceae</taxon>
        <taxon>Mycolicibacterium</taxon>
    </lineage>
</organism>
<reference evidence="1 2" key="1">
    <citation type="journal article" date="2019" name="Emerg. Microbes Infect.">
        <title>Comprehensive subspecies identification of 175 nontuberculous mycobacteria species based on 7547 genomic profiles.</title>
        <authorList>
            <person name="Matsumoto Y."/>
            <person name="Kinjo T."/>
            <person name="Motooka D."/>
            <person name="Nabeya D."/>
            <person name="Jung N."/>
            <person name="Uechi K."/>
            <person name="Horii T."/>
            <person name="Iida T."/>
            <person name="Fujita J."/>
            <person name="Nakamura S."/>
        </authorList>
    </citation>
    <scope>NUCLEOTIDE SEQUENCE [LARGE SCALE GENOMIC DNA]</scope>
    <source>
        <strain evidence="1 2">JCM 18439</strain>
    </source>
</reference>
<accession>A0A1X0C359</accession>
<gene>
    <name evidence="1" type="ORF">MCEL_14660</name>
</gene>
<dbReference type="OrthoDB" id="4761168at2"/>
<keyword evidence="2" id="KW-1185">Reference proteome</keyword>
<dbReference type="Proteomes" id="UP000466431">
    <property type="component" value="Chromosome"/>
</dbReference>
<proteinExistence type="predicted"/>
<protein>
    <submittedName>
        <fullName evidence="1">Uncharacterized protein</fullName>
    </submittedName>
</protein>
<dbReference type="EMBL" id="AP022591">
    <property type="protein sequence ID" value="BBY43171.1"/>
    <property type="molecule type" value="Genomic_DNA"/>
</dbReference>
<dbReference type="STRING" id="1249101.BST21_00940"/>
<sequence>MNWRHGMVAVLAAVTLTGCAHQVAGTATWPGARLDRALLTAADFPQGVQYDRVVRDPGRGDGAGPPPAMLSRPAGCSEGLTRVIAESAERGPGSAAEYVVGYDGARIVMTVLTWHLDLDKLAATAQRCARFQTFFDPFSPGIPMTTTKMDTTRADALVYEQTMRLSGIDSRVYFSFENVGNMGVYGVAFPVPNPTIPVKAALPQTFLDIAARQAERVPTG</sequence>
<dbReference type="KEGG" id="mcee:MCEL_14660"/>
<evidence type="ECO:0000313" key="2">
    <source>
        <dbReference type="Proteomes" id="UP000466431"/>
    </source>
</evidence>